<evidence type="ECO:0000313" key="2">
    <source>
        <dbReference type="EMBL" id="MPM53588.1"/>
    </source>
</evidence>
<dbReference type="EMBL" id="VSSQ01014407">
    <property type="protein sequence ID" value="MPM53588.1"/>
    <property type="molecule type" value="Genomic_DNA"/>
</dbReference>
<feature type="compositionally biased region" description="Polar residues" evidence="1">
    <location>
        <begin position="28"/>
        <end position="40"/>
    </location>
</feature>
<feature type="region of interest" description="Disordered" evidence="1">
    <location>
        <begin position="27"/>
        <end position="46"/>
    </location>
</feature>
<comment type="caution">
    <text evidence="2">The sequence shown here is derived from an EMBL/GenBank/DDBJ whole genome shotgun (WGS) entry which is preliminary data.</text>
</comment>
<feature type="region of interest" description="Disordered" evidence="1">
    <location>
        <begin position="125"/>
        <end position="211"/>
    </location>
</feature>
<feature type="compositionally biased region" description="Low complexity" evidence="1">
    <location>
        <begin position="195"/>
        <end position="211"/>
    </location>
</feature>
<name>A0A645ALH5_9ZZZZ</name>
<accession>A0A645ALH5</accession>
<gene>
    <name evidence="2" type="ORF">SDC9_100356</name>
</gene>
<evidence type="ECO:0000256" key="1">
    <source>
        <dbReference type="SAM" id="MobiDB-lite"/>
    </source>
</evidence>
<organism evidence="2">
    <name type="scientific">bioreactor metagenome</name>
    <dbReference type="NCBI Taxonomy" id="1076179"/>
    <lineage>
        <taxon>unclassified sequences</taxon>
        <taxon>metagenomes</taxon>
        <taxon>ecological metagenomes</taxon>
    </lineage>
</organism>
<proteinExistence type="predicted"/>
<sequence length="211" mass="21245">MLPSLGTPTVVSLFPVTSASTAMDGLTRTVSSLPNPSTRRSSTDRGGLTRLKPLVLMPSSPSVLISSVVPWRRTVCGPSTEIVAIRWSPTMRTRRPTERTISFSTALPAAGRGAPGGGAKCGGSGTAAAMSPGRTLLANSPSRCQAPRAMSPASRKTSPATAATSSNWISKRLCSDGPPAGPVSWVGDSAPGALPSSTDDASSGSPGASAA</sequence>
<reference evidence="2" key="1">
    <citation type="submission" date="2019-08" db="EMBL/GenBank/DDBJ databases">
        <authorList>
            <person name="Kucharzyk K."/>
            <person name="Murdoch R.W."/>
            <person name="Higgins S."/>
            <person name="Loffler F."/>
        </authorList>
    </citation>
    <scope>NUCLEOTIDE SEQUENCE</scope>
</reference>
<dbReference type="AlphaFoldDB" id="A0A645ALH5"/>
<protein>
    <submittedName>
        <fullName evidence="2">Uncharacterized protein</fullName>
    </submittedName>
</protein>
<feature type="compositionally biased region" description="Polar residues" evidence="1">
    <location>
        <begin position="154"/>
        <end position="169"/>
    </location>
</feature>